<evidence type="ECO:0000256" key="2">
    <source>
        <dbReference type="SAM" id="MobiDB-lite"/>
    </source>
</evidence>
<evidence type="ECO:0000313" key="3">
    <source>
        <dbReference type="EMBL" id="KYF56998.1"/>
    </source>
</evidence>
<dbReference type="Proteomes" id="UP000075604">
    <property type="component" value="Unassembled WGS sequence"/>
</dbReference>
<evidence type="ECO:0000313" key="4">
    <source>
        <dbReference type="Proteomes" id="UP000075604"/>
    </source>
</evidence>
<sequence length="1155" mass="121700">MLAAGLLASACGGGEGGAQSGADGAEVDSASSALVGQGAQALDVGASHGCAVLATGGLKCWGNNGDGQLGLGDWAARGDNAGEMGASLPLSFGANITGITAGGFHTCALEQAPSSSLPGLKCWGRDDYGELGRGDAVDIGDHRGEMASLEFIDLGTDRSVKAASAGWYHICAVLDNDRVKCWGSSYWGQLGLGDTVDRGSGPNEMGDNLPEVDLGTGRTAKAIAAGVSHTCAILDNDQVKCWGDNIEGQLGLGDMDPRGDGPNEMGDDLPEVDLGTGRTAKAIAVGSGHTCVILDNDRIKCWGSNGFSELGLGDTDRRGDGPSEMGDDLPEVDLGTGRTAKAIAAGARHTCAILDNDQLKCWGFNDDGELGLGDTSHRGGGPNQMGDLLPTVDLGTGRSARAVAGGEHHTCALLDTDEIKCWGRAAAGAVGSPGGSGSAWARGDQLGEMGDALAVVDLGPPAAGGAIAVDGCGSAALSLYDTPIGQPIAHELCLSGTGTLDLAAQPRPGGPTWAGAVKSFRLRLQQGGGLDRGGLLSPSTCATWDCPSHHFTAADNGLINANAAGQTADSVTLYQLKAPLPGSEVTSPVPRFVVSDHFMPTNSAPDSVSNVGPARTFVWSAERHTDALAATNPDLIVGHYTPLAAFDTGSLFPRCEVDSDCLLPGYHCILMDAARISQLGNPEMQYHLDENVCVFFNASGQNTKSEMRTCTSDPDCRVDINDPDSEAGACWDQGGTLGNRCLLSSTLVETIKYNYWNTNHPDWILRKRAPTTPPPDYDPFAKQNAVWWGSRALAFDFTNEAVVQEVLRKIRIFWSRDYDSLSVDNVNLTNAPAASRVYSGGTWINKYSGTNGYSTSCSAACGDPESPTCLSHNKYCDWRWTRDVTKWLKRLRDEMHKDGKRLHVNMNYIGYTWPITPIDTSDATLLDVFDTVDGVLDEDGFNMNVCDFLSYDGAYNCSNMNGTVANFWSSTRAYMIAVQNRGKPYYVKNNLLPLDENSATPSIRADTGLRLEWALASYMMADRGLASLYAEPFTRHGNTDYTQLHVDLGAPCADPVLVQDPVGTDRKAYLRRYEHGFAVVNFGAPASSASPPPTSPEDGDVTVALPTASPDPSPALYEWNPTSKAYDSLVSGSSITVSPLRGKVLVKPGGASLCN</sequence>
<dbReference type="InterPro" id="IPR009091">
    <property type="entry name" value="RCC1/BLIP-II"/>
</dbReference>
<protein>
    <submittedName>
        <fullName evidence="3">Uncharacterized protein</fullName>
    </submittedName>
</protein>
<comment type="caution">
    <text evidence="3">The sequence shown here is derived from an EMBL/GenBank/DDBJ whole genome shotgun (WGS) entry which is preliminary data.</text>
</comment>
<dbReference type="Pfam" id="PF13540">
    <property type="entry name" value="RCC1_2"/>
    <property type="match status" value="5"/>
</dbReference>
<dbReference type="SUPFAM" id="SSF51445">
    <property type="entry name" value="(Trans)glycosidases"/>
    <property type="match status" value="1"/>
</dbReference>
<evidence type="ECO:0000256" key="1">
    <source>
        <dbReference type="ARBA" id="ARBA00022737"/>
    </source>
</evidence>
<reference evidence="3 4" key="1">
    <citation type="submission" date="2014-02" db="EMBL/GenBank/DDBJ databases">
        <title>The small core and large imbalanced accessory genome model reveals a collaborative survival strategy of Sorangium cellulosum strains in nature.</title>
        <authorList>
            <person name="Han K."/>
            <person name="Peng R."/>
            <person name="Blom J."/>
            <person name="Li Y.-Z."/>
        </authorList>
    </citation>
    <scope>NUCLEOTIDE SEQUENCE [LARGE SCALE GENOMIC DNA]</scope>
    <source>
        <strain evidence="3 4">So0157-18</strain>
    </source>
</reference>
<dbReference type="EMBL" id="JELX01001967">
    <property type="protein sequence ID" value="KYF56998.1"/>
    <property type="molecule type" value="Genomic_DNA"/>
</dbReference>
<gene>
    <name evidence="3" type="ORF">BE04_26285</name>
</gene>
<dbReference type="Gene3D" id="2.130.10.30">
    <property type="entry name" value="Regulator of chromosome condensation 1/beta-lactamase-inhibitor protein II"/>
    <property type="match status" value="2"/>
</dbReference>
<dbReference type="PANTHER" id="PTHR22870:SF360">
    <property type="entry name" value="ULTRAVIOLET-B RECEPTOR UVR8"/>
    <property type="match status" value="1"/>
</dbReference>
<name>A0A150PNJ9_SORCE</name>
<dbReference type="SUPFAM" id="SSF50985">
    <property type="entry name" value="RCC1/BLIP-II"/>
    <property type="match status" value="1"/>
</dbReference>
<dbReference type="PROSITE" id="PS50012">
    <property type="entry name" value="RCC1_3"/>
    <property type="match status" value="5"/>
</dbReference>
<feature type="region of interest" description="Disordered" evidence="2">
    <location>
        <begin position="1084"/>
        <end position="1115"/>
    </location>
</feature>
<feature type="region of interest" description="Disordered" evidence="2">
    <location>
        <begin position="311"/>
        <end position="331"/>
    </location>
</feature>
<dbReference type="InterPro" id="IPR017853">
    <property type="entry name" value="GH"/>
</dbReference>
<keyword evidence="1" id="KW-0677">Repeat</keyword>
<dbReference type="PANTHER" id="PTHR22870">
    <property type="entry name" value="REGULATOR OF CHROMOSOME CONDENSATION"/>
    <property type="match status" value="1"/>
</dbReference>
<dbReference type="AlphaFoldDB" id="A0A150PNJ9"/>
<proteinExistence type="predicted"/>
<dbReference type="PRINTS" id="PR00633">
    <property type="entry name" value="RCCNDNSATION"/>
</dbReference>
<dbReference type="InterPro" id="IPR051210">
    <property type="entry name" value="Ub_ligase/GEF_domain"/>
</dbReference>
<organism evidence="3 4">
    <name type="scientific">Sorangium cellulosum</name>
    <name type="common">Polyangium cellulosum</name>
    <dbReference type="NCBI Taxonomy" id="56"/>
    <lineage>
        <taxon>Bacteria</taxon>
        <taxon>Pseudomonadati</taxon>
        <taxon>Myxococcota</taxon>
        <taxon>Polyangia</taxon>
        <taxon>Polyangiales</taxon>
        <taxon>Polyangiaceae</taxon>
        <taxon>Sorangium</taxon>
    </lineage>
</organism>
<dbReference type="InterPro" id="IPR000408">
    <property type="entry name" value="Reg_chr_condens"/>
</dbReference>
<accession>A0A150PNJ9</accession>